<evidence type="ECO:0000259" key="2">
    <source>
        <dbReference type="Pfam" id="PF03816"/>
    </source>
</evidence>
<sequence>PRDIWVLLPTKSKEAFHSKINAVYQTGLFPKDYPDVNVPSVETDLIKGAVKTITGLSIDAYLAIDFAGFTKAIDILEGVDVNVVKTFDDYEYPLEDKEKDLCEKDAEFEQVKKFLELGYDEEEKKRLFAEKPELELFFKNITDDPKEAFPCRYEHLHFDAGKVHMDGTTALKYVRSRHSLQDGSDFGRAARQQQFVKAVKEKVISIGFVTKVIPLLDEMKKHIRMDISPDALQTFVKEAKDASSYKTISIRMSDQDFLKSSYSEYGGYILIPRSGADNWTEIHKMIKNGIAEITPTPSLKPTLSPIPTGKIIK</sequence>
<reference evidence="4" key="1">
    <citation type="submission" date="2017-09" db="EMBL/GenBank/DDBJ databases">
        <title>Depth-based differentiation of microbial function through sediment-hosted aquifers and enrichment of novel symbionts in the deep terrestrial subsurface.</title>
        <authorList>
            <person name="Probst A.J."/>
            <person name="Ladd B."/>
            <person name="Jarett J.K."/>
            <person name="Geller-Mcgrath D.E."/>
            <person name="Sieber C.M.K."/>
            <person name="Emerson J.B."/>
            <person name="Anantharaman K."/>
            <person name="Thomas B.C."/>
            <person name="Malmstrom R."/>
            <person name="Stieglmeier M."/>
            <person name="Klingl A."/>
            <person name="Woyke T."/>
            <person name="Ryan C.M."/>
            <person name="Banfield J.F."/>
        </authorList>
    </citation>
    <scope>NUCLEOTIDE SEQUENCE [LARGE SCALE GENOMIC DNA]</scope>
</reference>
<dbReference type="Proteomes" id="UP000229401">
    <property type="component" value="Unassembled WGS sequence"/>
</dbReference>
<evidence type="ECO:0000313" key="4">
    <source>
        <dbReference type="Proteomes" id="UP000229401"/>
    </source>
</evidence>
<dbReference type="InterPro" id="IPR050922">
    <property type="entry name" value="LytR/CpsA/Psr_CW_biosynth"/>
</dbReference>
<dbReference type="AlphaFoldDB" id="A0A2M7QIX9"/>
<feature type="domain" description="Cell envelope-related transcriptional attenuator" evidence="2">
    <location>
        <begin position="1"/>
        <end position="204"/>
    </location>
</feature>
<proteinExistence type="inferred from homology"/>
<dbReference type="PANTHER" id="PTHR33392:SF6">
    <property type="entry name" value="POLYISOPRENYL-TEICHOIC ACID--PEPTIDOGLYCAN TEICHOIC ACID TRANSFERASE TAGU"/>
    <property type="match status" value="1"/>
</dbReference>
<dbReference type="EMBL" id="PFLI01000120">
    <property type="protein sequence ID" value="PIY71925.1"/>
    <property type="molecule type" value="Genomic_DNA"/>
</dbReference>
<organism evidence="3 4">
    <name type="scientific">Candidatus Roizmanbacteria bacterium CG_4_10_14_0_8_um_filter_33_9</name>
    <dbReference type="NCBI Taxonomy" id="1974826"/>
    <lineage>
        <taxon>Bacteria</taxon>
        <taxon>Candidatus Roizmaniibacteriota</taxon>
    </lineage>
</organism>
<gene>
    <name evidence="3" type="ORF">COY87_03615</name>
</gene>
<dbReference type="PANTHER" id="PTHR33392">
    <property type="entry name" value="POLYISOPRENYL-TEICHOIC ACID--PEPTIDOGLYCAN TEICHOIC ACID TRANSFERASE TAGU"/>
    <property type="match status" value="1"/>
</dbReference>
<evidence type="ECO:0000313" key="3">
    <source>
        <dbReference type="EMBL" id="PIY71925.1"/>
    </source>
</evidence>
<feature type="non-terminal residue" evidence="3">
    <location>
        <position position="1"/>
    </location>
</feature>
<dbReference type="InterPro" id="IPR004474">
    <property type="entry name" value="LytR_CpsA_psr"/>
</dbReference>
<comment type="caution">
    <text evidence="3">The sequence shown here is derived from an EMBL/GenBank/DDBJ whole genome shotgun (WGS) entry which is preliminary data.</text>
</comment>
<comment type="similarity">
    <text evidence="1">Belongs to the LytR/CpsA/Psr (LCP) family.</text>
</comment>
<name>A0A2M7QIX9_9BACT</name>
<protein>
    <recommendedName>
        <fullName evidence="2">Cell envelope-related transcriptional attenuator domain-containing protein</fullName>
    </recommendedName>
</protein>
<dbReference type="Gene3D" id="3.40.630.190">
    <property type="entry name" value="LCP protein"/>
    <property type="match status" value="1"/>
</dbReference>
<dbReference type="Pfam" id="PF03816">
    <property type="entry name" value="LytR_cpsA_psr"/>
    <property type="match status" value="1"/>
</dbReference>
<accession>A0A2M7QIX9</accession>
<evidence type="ECO:0000256" key="1">
    <source>
        <dbReference type="ARBA" id="ARBA00006068"/>
    </source>
</evidence>